<evidence type="ECO:0000313" key="6">
    <source>
        <dbReference type="EMBL" id="KAK6353395.1"/>
    </source>
</evidence>
<feature type="compositionally biased region" description="Low complexity" evidence="3">
    <location>
        <begin position="26"/>
        <end position="42"/>
    </location>
</feature>
<evidence type="ECO:0000256" key="1">
    <source>
        <dbReference type="ARBA" id="ARBA00022468"/>
    </source>
</evidence>
<feature type="compositionally biased region" description="Low complexity" evidence="3">
    <location>
        <begin position="343"/>
        <end position="356"/>
    </location>
</feature>
<dbReference type="PANTHER" id="PTHR23176:SF136">
    <property type="entry name" value="RHO GTPASE ACTIVATOR (RGD1)"/>
    <property type="match status" value="1"/>
</dbReference>
<dbReference type="SUPFAM" id="SSF48350">
    <property type="entry name" value="GTPase activation domain, GAP"/>
    <property type="match status" value="1"/>
</dbReference>
<dbReference type="SUPFAM" id="SSF103657">
    <property type="entry name" value="BAR/IMD domain-like"/>
    <property type="match status" value="1"/>
</dbReference>
<feature type="compositionally biased region" description="Low complexity" evidence="3">
    <location>
        <begin position="364"/>
        <end position="389"/>
    </location>
</feature>
<dbReference type="AlphaFoldDB" id="A0AAV9V2W5"/>
<dbReference type="GO" id="GO:0005938">
    <property type="term" value="C:cell cortex"/>
    <property type="evidence" value="ECO:0007669"/>
    <property type="project" value="UniProtKB-ARBA"/>
</dbReference>
<keyword evidence="1" id="KW-0343">GTPase activation</keyword>
<evidence type="ECO:0000313" key="7">
    <source>
        <dbReference type="Proteomes" id="UP001375240"/>
    </source>
</evidence>
<dbReference type="InterPro" id="IPR050729">
    <property type="entry name" value="Rho-GAP"/>
</dbReference>
<dbReference type="GO" id="GO:0005096">
    <property type="term" value="F:GTPase activator activity"/>
    <property type="evidence" value="ECO:0007669"/>
    <property type="project" value="UniProtKB-KW"/>
</dbReference>
<feature type="domain" description="Rho-GAP" evidence="4">
    <location>
        <begin position="450"/>
        <end position="639"/>
    </location>
</feature>
<feature type="domain" description="F-BAR" evidence="5">
    <location>
        <begin position="48"/>
        <end position="311"/>
    </location>
</feature>
<dbReference type="PROSITE" id="PS51741">
    <property type="entry name" value="F_BAR"/>
    <property type="match status" value="1"/>
</dbReference>
<feature type="region of interest" description="Disordered" evidence="3">
    <location>
        <begin position="343"/>
        <end position="446"/>
    </location>
</feature>
<evidence type="ECO:0008006" key="8">
    <source>
        <dbReference type="Google" id="ProtNLM"/>
    </source>
</evidence>
<dbReference type="InterPro" id="IPR001060">
    <property type="entry name" value="FCH_dom"/>
</dbReference>
<organism evidence="6 7">
    <name type="scientific">Orbilia brochopaga</name>
    <dbReference type="NCBI Taxonomy" id="3140254"/>
    <lineage>
        <taxon>Eukaryota</taxon>
        <taxon>Fungi</taxon>
        <taxon>Dikarya</taxon>
        <taxon>Ascomycota</taxon>
        <taxon>Pezizomycotina</taxon>
        <taxon>Orbiliomycetes</taxon>
        <taxon>Orbiliales</taxon>
        <taxon>Orbiliaceae</taxon>
        <taxon>Orbilia</taxon>
    </lineage>
</organism>
<dbReference type="PROSITE" id="PS50238">
    <property type="entry name" value="RHOGAP"/>
    <property type="match status" value="1"/>
</dbReference>
<dbReference type="PANTHER" id="PTHR23176">
    <property type="entry name" value="RHO/RAC/CDC GTPASE-ACTIVATING PROTEIN"/>
    <property type="match status" value="1"/>
</dbReference>
<dbReference type="InterPro" id="IPR008936">
    <property type="entry name" value="Rho_GTPase_activation_prot"/>
</dbReference>
<dbReference type="GO" id="GO:0007165">
    <property type="term" value="P:signal transduction"/>
    <property type="evidence" value="ECO:0007669"/>
    <property type="project" value="InterPro"/>
</dbReference>
<accession>A0AAV9V2W5</accession>
<dbReference type="SMART" id="SM00324">
    <property type="entry name" value="RhoGAP"/>
    <property type="match status" value="1"/>
</dbReference>
<proteinExistence type="predicted"/>
<evidence type="ECO:0000256" key="3">
    <source>
        <dbReference type="SAM" id="MobiDB-lite"/>
    </source>
</evidence>
<reference evidence="6 7" key="1">
    <citation type="submission" date="2019-10" db="EMBL/GenBank/DDBJ databases">
        <authorList>
            <person name="Palmer J.M."/>
        </authorList>
    </citation>
    <scope>NUCLEOTIDE SEQUENCE [LARGE SCALE GENOMIC DNA]</scope>
    <source>
        <strain evidence="6 7">TWF696</strain>
    </source>
</reference>
<dbReference type="Gene3D" id="1.20.1270.60">
    <property type="entry name" value="Arfaptin homology (AH) domain/BAR domain"/>
    <property type="match status" value="1"/>
</dbReference>
<comment type="caution">
    <text evidence="6">The sequence shown here is derived from an EMBL/GenBank/DDBJ whole genome shotgun (WGS) entry which is preliminary data.</text>
</comment>
<dbReference type="SMART" id="SM00055">
    <property type="entry name" value="FCH"/>
    <property type="match status" value="1"/>
</dbReference>
<keyword evidence="2" id="KW-0175">Coiled coil</keyword>
<dbReference type="InterPro" id="IPR000198">
    <property type="entry name" value="RhoGAP_dom"/>
</dbReference>
<feature type="region of interest" description="Disordered" evidence="3">
    <location>
        <begin position="1"/>
        <end position="42"/>
    </location>
</feature>
<protein>
    <recommendedName>
        <fullName evidence="8">RhoGAP-domain-containing protein</fullName>
    </recommendedName>
</protein>
<evidence type="ECO:0000259" key="5">
    <source>
        <dbReference type="PROSITE" id="PS51741"/>
    </source>
</evidence>
<evidence type="ECO:0000256" key="2">
    <source>
        <dbReference type="PROSITE-ProRule" id="PRU01077"/>
    </source>
</evidence>
<gene>
    <name evidence="6" type="ORF">TWF696_005361</name>
</gene>
<sequence length="642" mass="71189">MTAVVPVQPRSGGYPATNGFSHHQHGAGPSQPAQVPPGAAAVPNPTLQDINVLLQSELGVNALLSKLRESTISARDFAGFLKKRAQIEEDHAFGLKKLCRITHDTIHRDDGPRRGTLMTGLEESNRVHDRLADNGIAFATALNTMSEELTELANNIDRGRKQWKQAALNSEKKGPDSFHALEKLKAKADGFAEEYERILNGGRSNKHFGLGGGRHPEEDARRKLEMADMEYQKQVEMTNRVHHELFHNERPQTVKALKDMILECDAGLSLQLQKFVALNESFAFNNGRTVSSAGPEGDLRKALLNVDDERDMHNFIMEFASKAPPPQLGPMKFTYERHPALSLSMPQPQSLPMPSQSAPPPQGMPVQQQPGPPSSFQNPPQHPPQGYQQGRSASIGSLGGAYPPSTTVGFDPPDRAQGSHPAVHRKPPPSQQQQQQQPPAPKPVKPVFGVPLETLLTRDGNAVPIVVIQCMTAVELYGLEMEGIYRQAGATSHILKIKETFDNDPSRVDFRIPDHFYQNVHSAASTLKQFFRELPDPVLTYALYDEFIEAAKIEDDNLRRDSLHALINRLPDAHYATVRALVLHLNRVMQHSAVNKMNSWNLAICFGPTLMSTRPEDLRNTNAQNRALDTILRNALDIFDED</sequence>
<dbReference type="Pfam" id="PF00611">
    <property type="entry name" value="FCH"/>
    <property type="match status" value="1"/>
</dbReference>
<dbReference type="EMBL" id="JAVHNQ010000003">
    <property type="protein sequence ID" value="KAK6353395.1"/>
    <property type="molecule type" value="Genomic_DNA"/>
</dbReference>
<keyword evidence="7" id="KW-1185">Reference proteome</keyword>
<dbReference type="InterPro" id="IPR031160">
    <property type="entry name" value="F_BAR_dom"/>
</dbReference>
<dbReference type="InterPro" id="IPR027267">
    <property type="entry name" value="AH/BAR_dom_sf"/>
</dbReference>
<evidence type="ECO:0000259" key="4">
    <source>
        <dbReference type="PROSITE" id="PS50238"/>
    </source>
</evidence>
<dbReference type="Gene3D" id="1.10.555.10">
    <property type="entry name" value="Rho GTPase activation protein"/>
    <property type="match status" value="1"/>
</dbReference>
<dbReference type="Pfam" id="PF00620">
    <property type="entry name" value="RhoGAP"/>
    <property type="match status" value="1"/>
</dbReference>
<dbReference type="Proteomes" id="UP001375240">
    <property type="component" value="Unassembled WGS sequence"/>
</dbReference>
<name>A0AAV9V2W5_9PEZI</name>